<dbReference type="GO" id="GO:0016787">
    <property type="term" value="F:hydrolase activity"/>
    <property type="evidence" value="ECO:0007669"/>
    <property type="project" value="UniProtKB-KW"/>
</dbReference>
<dbReference type="PANTHER" id="PTHR46470">
    <property type="entry name" value="N-ACYLNEURAMINATE-9-PHOSPHATASE"/>
    <property type="match status" value="1"/>
</dbReference>
<comment type="caution">
    <text evidence="4">The sequence shown here is derived from an EMBL/GenBank/DDBJ whole genome shotgun (WGS) entry which is preliminary data.</text>
</comment>
<keyword evidence="5" id="KW-1185">Reference proteome</keyword>
<dbReference type="Proteomes" id="UP000199598">
    <property type="component" value="Unassembled WGS sequence"/>
</dbReference>
<evidence type="ECO:0000313" key="4">
    <source>
        <dbReference type="EMBL" id="SFK47284.1"/>
    </source>
</evidence>
<dbReference type="Pfam" id="PF00702">
    <property type="entry name" value="Hydrolase"/>
    <property type="match status" value="1"/>
</dbReference>
<keyword evidence="1" id="KW-0479">Metal-binding</keyword>
<dbReference type="RefSeq" id="WP_093519746.1">
    <property type="nucleotide sequence ID" value="NZ_FOSK01000005.1"/>
</dbReference>
<keyword evidence="2 4" id="KW-0378">Hydrolase</keyword>
<proteinExistence type="predicted"/>
<evidence type="ECO:0000256" key="3">
    <source>
        <dbReference type="ARBA" id="ARBA00022842"/>
    </source>
</evidence>
<sequence length="409" mass="45335">MNISAAPLSFSEATSADIAELVKQHAPVIRFDDKEPFLPSALGYTLYDQDGISVSSAHKIKLNGAALAIEYAIWWDWDIQHLYELEHIWVYLSEAGEVVRVEGSAHGCAGELSTWNHQVPLEEGRVTLYSEPGKHAFAASSEALRANFAVTCICCGERAGSGTILVPDMFANELADLKPYDHHVARKCMETKAFKPSFYFDQTFDLRSVEMMPWEELKASVPSRVRSVLAQLRKEAKGVKAVFLDSGDTLIDEGSQIFVEGELVLSAEPIPGGDKLVDWLKERGYMVALVADGLVESFENVHKAMDFWHKFDARSISEAVGCYKPDPRMFLEAVKLLGLEEADHAGCVMVGNNLERDVAGANRLGMTSVWINWTPRYPTEPANADEEPDYTIGLPHQLLDVLEEIDAKA</sequence>
<dbReference type="InterPro" id="IPR023214">
    <property type="entry name" value="HAD_sf"/>
</dbReference>
<dbReference type="SUPFAM" id="SSF56784">
    <property type="entry name" value="HAD-like"/>
    <property type="match status" value="1"/>
</dbReference>
<dbReference type="EMBL" id="FOSK01000005">
    <property type="protein sequence ID" value="SFK47284.1"/>
    <property type="molecule type" value="Genomic_DNA"/>
</dbReference>
<evidence type="ECO:0000313" key="5">
    <source>
        <dbReference type="Proteomes" id="UP000199598"/>
    </source>
</evidence>
<name>A0A1I3ZSY9_9HYPH</name>
<gene>
    <name evidence="4" type="ORF">SAMN04488518_105269</name>
</gene>
<organism evidence="4 5">
    <name type="scientific">Pseudovibrio ascidiaceicola</name>
    <dbReference type="NCBI Taxonomy" id="285279"/>
    <lineage>
        <taxon>Bacteria</taxon>
        <taxon>Pseudomonadati</taxon>
        <taxon>Pseudomonadota</taxon>
        <taxon>Alphaproteobacteria</taxon>
        <taxon>Hyphomicrobiales</taxon>
        <taxon>Stappiaceae</taxon>
        <taxon>Pseudovibrio</taxon>
    </lineage>
</organism>
<evidence type="ECO:0000256" key="1">
    <source>
        <dbReference type="ARBA" id="ARBA00022723"/>
    </source>
</evidence>
<dbReference type="Gene3D" id="3.40.50.1000">
    <property type="entry name" value="HAD superfamily/HAD-like"/>
    <property type="match status" value="1"/>
</dbReference>
<reference evidence="4 5" key="1">
    <citation type="submission" date="2016-10" db="EMBL/GenBank/DDBJ databases">
        <authorList>
            <person name="Varghese N."/>
            <person name="Submissions S."/>
        </authorList>
    </citation>
    <scope>NUCLEOTIDE SEQUENCE [LARGE SCALE GENOMIC DNA]</scope>
    <source>
        <strain evidence="4 5">DSM 16392</strain>
    </source>
</reference>
<keyword evidence="3" id="KW-0460">Magnesium</keyword>
<dbReference type="InterPro" id="IPR036412">
    <property type="entry name" value="HAD-like_sf"/>
</dbReference>
<dbReference type="InterPro" id="IPR051400">
    <property type="entry name" value="HAD-like_hydrolase"/>
</dbReference>
<dbReference type="PANTHER" id="PTHR46470:SF2">
    <property type="entry name" value="GLYCERALDEHYDE 3-PHOSPHATE PHOSPHATASE"/>
    <property type="match status" value="1"/>
</dbReference>
<protein>
    <submittedName>
        <fullName evidence="4">Hydrolase of the HAD superfamily</fullName>
    </submittedName>
</protein>
<evidence type="ECO:0000256" key="2">
    <source>
        <dbReference type="ARBA" id="ARBA00022801"/>
    </source>
</evidence>
<accession>A0A1I3ZSY9</accession>